<comment type="similarity">
    <text evidence="2">Belongs to the CRISPR-associated Cas10/Csm1 family.</text>
</comment>
<feature type="domain" description="GGDEF" evidence="14">
    <location>
        <begin position="599"/>
        <end position="782"/>
    </location>
</feature>
<evidence type="ECO:0000259" key="15">
    <source>
        <dbReference type="PROSITE" id="PS51831"/>
    </source>
</evidence>
<dbReference type="PROSITE" id="PS50887">
    <property type="entry name" value="GGDEF"/>
    <property type="match status" value="1"/>
</dbReference>
<keyword evidence="13" id="KW-0175">Coiled coil</keyword>
<evidence type="ECO:0000256" key="8">
    <source>
        <dbReference type="ARBA" id="ARBA00022801"/>
    </source>
</evidence>
<organism evidence="16 17">
    <name type="scientific">Persephonella atlantica</name>
    <dbReference type="NCBI Taxonomy" id="2699429"/>
    <lineage>
        <taxon>Bacteria</taxon>
        <taxon>Pseudomonadati</taxon>
        <taxon>Aquificota</taxon>
        <taxon>Aquificia</taxon>
        <taxon>Aquificales</taxon>
        <taxon>Hydrogenothermaceae</taxon>
        <taxon>Persephonella</taxon>
    </lineage>
</organism>
<proteinExistence type="inferred from homology"/>
<comment type="caution">
    <text evidence="16">The sequence shown here is derived from an EMBL/GenBank/DDBJ whole genome shotgun (WGS) entry which is preliminary data.</text>
</comment>
<keyword evidence="7" id="KW-0255">Endonuclease</keyword>
<dbReference type="NCBIfam" id="TIGR02578">
    <property type="entry name" value="cas_TM1811_Csm1"/>
    <property type="match status" value="1"/>
</dbReference>
<dbReference type="Pfam" id="PF22335">
    <property type="entry name" value="Cas10-Cmr2_palm2"/>
    <property type="match status" value="1"/>
</dbReference>
<protein>
    <recommendedName>
        <fullName evidence="3">CRISPR system single-strand-specific deoxyribonuclease Cas10/Csm1 (subtype III-A)</fullName>
    </recommendedName>
    <alternativeName>
        <fullName evidence="12">Cyclic oligoadenylate synthase</fullName>
    </alternativeName>
</protein>
<keyword evidence="8" id="KW-0378">Hydrolase</keyword>
<evidence type="ECO:0000313" key="17">
    <source>
        <dbReference type="Proteomes" id="UP000772812"/>
    </source>
</evidence>
<keyword evidence="4" id="KW-0808">Transferase</keyword>
<comment type="cofactor">
    <cofactor evidence="1">
        <name>a divalent metal cation</name>
        <dbReference type="ChEBI" id="CHEBI:60240"/>
    </cofactor>
</comment>
<dbReference type="InterPro" id="IPR043128">
    <property type="entry name" value="Rev_trsase/Diguanyl_cyclase"/>
</dbReference>
<dbReference type="RefSeq" id="WP_200674048.1">
    <property type="nucleotide sequence ID" value="NZ_JAACYA010000002.1"/>
</dbReference>
<feature type="coiled-coil region" evidence="13">
    <location>
        <begin position="187"/>
        <end position="214"/>
    </location>
</feature>
<keyword evidence="5" id="KW-0540">Nuclease</keyword>
<dbReference type="InterPro" id="IPR041062">
    <property type="entry name" value="Csm1_B"/>
</dbReference>
<evidence type="ECO:0000256" key="9">
    <source>
        <dbReference type="ARBA" id="ARBA00022839"/>
    </source>
</evidence>
<evidence type="ECO:0000256" key="4">
    <source>
        <dbReference type="ARBA" id="ARBA00022679"/>
    </source>
</evidence>
<dbReference type="PROSITE" id="PS51831">
    <property type="entry name" value="HD"/>
    <property type="match status" value="1"/>
</dbReference>
<evidence type="ECO:0000259" key="14">
    <source>
        <dbReference type="PROSITE" id="PS50887"/>
    </source>
</evidence>
<evidence type="ECO:0000256" key="12">
    <source>
        <dbReference type="ARBA" id="ARBA00032922"/>
    </source>
</evidence>
<keyword evidence="17" id="KW-1185">Reference proteome</keyword>
<evidence type="ECO:0000313" key="16">
    <source>
        <dbReference type="EMBL" id="MBK3332628.1"/>
    </source>
</evidence>
<dbReference type="PANTHER" id="PTHR36528">
    <property type="entry name" value="CRISPR SYSTEM SINGLE-STRAND-SPECIFIC DEOXYRIBONUCLEASE CAS10/CSM1 (SUBTYPE III-A)"/>
    <property type="match status" value="1"/>
</dbReference>
<keyword evidence="9" id="KW-0269">Exonuclease</keyword>
<dbReference type="Pfam" id="PF18211">
    <property type="entry name" value="Csm1_B"/>
    <property type="match status" value="1"/>
</dbReference>
<dbReference type="PANTHER" id="PTHR36528:SF1">
    <property type="entry name" value="CRISPR SYSTEM SINGLE-STRAND-SPECIFIC DEOXYRIBONUCLEASE CAS10_CSM1 (SUBTYPE III-A)"/>
    <property type="match status" value="1"/>
</dbReference>
<evidence type="ECO:0000256" key="11">
    <source>
        <dbReference type="ARBA" id="ARBA00023118"/>
    </source>
</evidence>
<name>A0ABS1GI57_9AQUI</name>
<dbReference type="InterPro" id="IPR006674">
    <property type="entry name" value="HD_domain"/>
</dbReference>
<evidence type="ECO:0000256" key="1">
    <source>
        <dbReference type="ARBA" id="ARBA00001968"/>
    </source>
</evidence>
<dbReference type="SUPFAM" id="SSF109604">
    <property type="entry name" value="HD-domain/PDEase-like"/>
    <property type="match status" value="1"/>
</dbReference>
<evidence type="ECO:0000256" key="2">
    <source>
        <dbReference type="ARBA" id="ARBA00005700"/>
    </source>
</evidence>
<keyword evidence="6" id="KW-0547">Nucleotide-binding</keyword>
<feature type="coiled-coil region" evidence="13">
    <location>
        <begin position="665"/>
        <end position="692"/>
    </location>
</feature>
<dbReference type="InterPro" id="IPR013408">
    <property type="entry name" value="Cas10/Csm1"/>
</dbReference>
<dbReference type="Gene3D" id="3.30.70.270">
    <property type="match status" value="1"/>
</dbReference>
<accession>A0ABS1GI57</accession>
<feature type="domain" description="HD" evidence="15">
    <location>
        <begin position="1"/>
        <end position="97"/>
    </location>
</feature>
<dbReference type="Pfam" id="PF01966">
    <property type="entry name" value="HD"/>
    <property type="match status" value="1"/>
</dbReference>
<dbReference type="Gene3D" id="1.10.3210.10">
    <property type="entry name" value="Hypothetical protein af1432"/>
    <property type="match status" value="1"/>
</dbReference>
<sequence length="921" mass="107127">MGGKKEKYLIALAGLFHDIGKFYQRATGETTSSEEKEKFGHAHAVLSAKWIEKQKNIFEKVEKGLTAKLINWGARHHNPTEELESKLMQIADWYSSAHDREKILKDELNIMHSVFERVSFTKYKEGDEKNFGLYIPDKLELNEKNIFPKTTKGFIEDFQIKYFEDTEERVEKIFDVSSKKDINPKLKDTYSNLFENFENEFKNLSENFSNSLERFFYFCYYLLQKYTWSVPASTYDYEKFSNHYPDISLFDHSRVLSAIATSLYDYSLEKGITKPKKNSTETFDNEEAFLLIEGDVGGIQKFLFNIYKTSEASEAEFSIAKALRGRSFFLAMLTEIFARYILKELGYPLTNAIYISSGKFQLLVANTEENKTKLSEIENKINRFLFDEFKLELNFVLATHTFKGKEFKVSNGFLNQIECLQIALDKKKKQKLGELIFNDLESLDEITREEGICPSCNSLPKEKDNLCKWCNLSQKIGEVIPKIKYIAFSSNDLPVEDKQKLDLGEFGKVFLLSDEDIKNRKNIELKEKLKNVKEVLILNETNLNEYINGFKFLGNTVPIITTENKEILKSIADEEIRKFIKEDNVLPFEILVKFAQGDKKLGFFRADVDNLGLILSDGLRSIEVETEKDESNYTISRIASLSRMLDLFFSGYINKLAEEETKDYIKFLIENKEDLDSELKGIIQKIEEKNLKDDFINSLIYIVYSGGDDLFIIAPYNLALSFTQKLREKFTKFTAKNPEFGLSGGLLFARHNLPIHLVAKYAEKLEDRAKTGTKDKIAIFQKAYKWKDFEIGQSSLVNCEKVEDIEEFYFNEIEEQIKKFVEIYNYKDEKGNKKEIISRSFLYTLLTLYKNYVKEDNGNLKIKPIIYPKLHYQIARNVKERENENVRNKLIKPLLNIDNDFIIKNLDTIVSLVLMKTRKGG</sequence>
<dbReference type="InterPro" id="IPR052117">
    <property type="entry name" value="Cas10/Csm1_subtype-III-A"/>
</dbReference>
<evidence type="ECO:0000256" key="3">
    <source>
        <dbReference type="ARBA" id="ARBA00014333"/>
    </source>
</evidence>
<evidence type="ECO:0000256" key="13">
    <source>
        <dbReference type="SAM" id="Coils"/>
    </source>
</evidence>
<dbReference type="InterPro" id="IPR054767">
    <property type="entry name" value="Cas10-Cmr2_palm2"/>
</dbReference>
<gene>
    <name evidence="16" type="primary">cas10</name>
    <name evidence="16" type="ORF">GWK41_06070</name>
</gene>
<evidence type="ECO:0000256" key="10">
    <source>
        <dbReference type="ARBA" id="ARBA00022840"/>
    </source>
</evidence>
<evidence type="ECO:0000256" key="6">
    <source>
        <dbReference type="ARBA" id="ARBA00022741"/>
    </source>
</evidence>
<keyword evidence="11" id="KW-0051">Antiviral defense</keyword>
<keyword evidence="10" id="KW-0067">ATP-binding</keyword>
<evidence type="ECO:0000256" key="7">
    <source>
        <dbReference type="ARBA" id="ARBA00022759"/>
    </source>
</evidence>
<dbReference type="EMBL" id="JAACYA010000002">
    <property type="protein sequence ID" value="MBK3332628.1"/>
    <property type="molecule type" value="Genomic_DNA"/>
</dbReference>
<reference evidence="16 17" key="1">
    <citation type="journal article" date="2021" name="Syst. Appl. Microbiol.">
        <title>Persephonella atlantica sp. nov.: How to adapt to physico-chemical gradients in high temperature hydrothermal habitats.</title>
        <authorList>
            <person name="Francois D.X."/>
            <person name="Godfroy A."/>
            <person name="Mathien C."/>
            <person name="Aube J."/>
            <person name="Cathalot C."/>
            <person name="Lesongeur F."/>
            <person name="L'Haridon S."/>
            <person name="Philippon X."/>
            <person name="Roussel E.G."/>
        </authorList>
    </citation>
    <scope>NUCLEOTIDE SEQUENCE [LARGE SCALE GENOMIC DNA]</scope>
    <source>
        <strain evidence="16 17">MO1340</strain>
    </source>
</reference>
<evidence type="ECO:0000256" key="5">
    <source>
        <dbReference type="ARBA" id="ARBA00022722"/>
    </source>
</evidence>
<dbReference type="Proteomes" id="UP000772812">
    <property type="component" value="Unassembled WGS sequence"/>
</dbReference>
<dbReference type="InterPro" id="IPR000160">
    <property type="entry name" value="GGDEF_dom"/>
</dbReference>